<feature type="transmembrane region" description="Helical" evidence="1">
    <location>
        <begin position="452"/>
        <end position="477"/>
    </location>
</feature>
<feature type="transmembrane region" description="Helical" evidence="1">
    <location>
        <begin position="325"/>
        <end position="342"/>
    </location>
</feature>
<keyword evidence="1" id="KW-0812">Transmembrane</keyword>
<dbReference type="RefSeq" id="WP_252472969.1">
    <property type="nucleotide sequence ID" value="NZ_JALBWM010000235.1"/>
</dbReference>
<reference evidence="2" key="1">
    <citation type="journal article" date="2022" name="Arch. Microbiol.">
        <title>Microbulbifer okhotskensis sp. nov., isolated from a deep bottom sediment of the Okhotsk Sea.</title>
        <authorList>
            <person name="Romanenko L."/>
            <person name="Kurilenko V."/>
            <person name="Otstavnykh N."/>
            <person name="Velansky P."/>
            <person name="Isaeva M."/>
            <person name="Mikhailov V."/>
        </authorList>
    </citation>
    <scope>NUCLEOTIDE SEQUENCE</scope>
    <source>
        <strain evidence="2">OS29</strain>
    </source>
</reference>
<organism evidence="2 3">
    <name type="scientific">Microbulbifer okhotskensis</name>
    <dbReference type="NCBI Taxonomy" id="2926617"/>
    <lineage>
        <taxon>Bacteria</taxon>
        <taxon>Pseudomonadati</taxon>
        <taxon>Pseudomonadota</taxon>
        <taxon>Gammaproteobacteria</taxon>
        <taxon>Cellvibrionales</taxon>
        <taxon>Microbulbiferaceae</taxon>
        <taxon>Microbulbifer</taxon>
    </lineage>
</organism>
<dbReference type="AlphaFoldDB" id="A0A9X2J6R3"/>
<dbReference type="Pfam" id="PF00873">
    <property type="entry name" value="ACR_tran"/>
    <property type="match status" value="1"/>
</dbReference>
<dbReference type="InterPro" id="IPR001036">
    <property type="entry name" value="Acrflvin-R"/>
</dbReference>
<accession>A0A9X2J6R3</accession>
<gene>
    <name evidence="2" type="ORF">MO867_21525</name>
</gene>
<keyword evidence="1" id="KW-1133">Transmembrane helix</keyword>
<dbReference type="Gene3D" id="1.20.1640.10">
    <property type="entry name" value="Multidrug efflux transporter AcrB transmembrane domain"/>
    <property type="match status" value="1"/>
</dbReference>
<proteinExistence type="predicted"/>
<dbReference type="InterPro" id="IPR027463">
    <property type="entry name" value="AcrB_DN_DC_subdom"/>
</dbReference>
<dbReference type="PRINTS" id="PR00702">
    <property type="entry name" value="ACRIFLAVINRP"/>
</dbReference>
<evidence type="ECO:0000256" key="1">
    <source>
        <dbReference type="SAM" id="Phobius"/>
    </source>
</evidence>
<dbReference type="Gene3D" id="3.30.70.1430">
    <property type="entry name" value="Multidrug efflux transporter AcrB pore domain"/>
    <property type="match status" value="1"/>
</dbReference>
<dbReference type="EMBL" id="JALBWM010000235">
    <property type="protein sequence ID" value="MCO1336912.1"/>
    <property type="molecule type" value="Genomic_DNA"/>
</dbReference>
<evidence type="ECO:0000313" key="3">
    <source>
        <dbReference type="Proteomes" id="UP001139028"/>
    </source>
</evidence>
<keyword evidence="1" id="KW-0472">Membrane</keyword>
<feature type="transmembrane region" description="Helical" evidence="1">
    <location>
        <begin position="382"/>
        <end position="403"/>
    </location>
</feature>
<dbReference type="GO" id="GO:0005886">
    <property type="term" value="C:plasma membrane"/>
    <property type="evidence" value="ECO:0007669"/>
    <property type="project" value="TreeGrafter"/>
</dbReference>
<feature type="transmembrane region" description="Helical" evidence="1">
    <location>
        <begin position="349"/>
        <end position="370"/>
    </location>
</feature>
<dbReference type="SUPFAM" id="SSF82866">
    <property type="entry name" value="Multidrug efflux transporter AcrB transmembrane domain"/>
    <property type="match status" value="1"/>
</dbReference>
<dbReference type="Gene3D" id="3.30.70.1440">
    <property type="entry name" value="Multidrug efflux transporter AcrB pore domain"/>
    <property type="match status" value="1"/>
</dbReference>
<protein>
    <submittedName>
        <fullName evidence="2">Efflux RND transporter permease subunit</fullName>
    </submittedName>
</protein>
<name>A0A9X2J6R3_9GAMM</name>
<dbReference type="PANTHER" id="PTHR32063">
    <property type="match status" value="1"/>
</dbReference>
<dbReference type="SUPFAM" id="SSF82714">
    <property type="entry name" value="Multidrug efflux transporter AcrB TolC docking domain, DN and DC subdomains"/>
    <property type="match status" value="1"/>
</dbReference>
<comment type="caution">
    <text evidence="2">The sequence shown here is derived from an EMBL/GenBank/DDBJ whole genome shotgun (WGS) entry which is preliminary data.</text>
</comment>
<dbReference type="Gene3D" id="3.30.2090.10">
    <property type="entry name" value="Multidrug efflux transporter AcrB TolC docking domain, DN and DC subdomains"/>
    <property type="match status" value="1"/>
</dbReference>
<dbReference type="Proteomes" id="UP001139028">
    <property type="component" value="Unassembled WGS sequence"/>
</dbReference>
<keyword evidence="3" id="KW-1185">Reference proteome</keyword>
<evidence type="ECO:0000313" key="2">
    <source>
        <dbReference type="EMBL" id="MCO1336912.1"/>
    </source>
</evidence>
<sequence length="501" mass="55113">MLVLGLPLSLIVTYFSTPPIDVLPDPKQNMISAVINFESPLATEVVRKEIGERVINRLKTHLNEFEEQISTYGILCNPNNCNFYIYTRGDWDFEELKNWLNKKVLHGLVGTRLHIRQGGLLRFAMPNNRISQLDIKGAELSRLQAAGSELMNHLRAEFPQAQIQEGSALQNRAVRIEFNPRLDHLAHLGITISEFNRQLMALTGGIYIGHFYTGTNTLPFYLKAQEPINLEALLDTEVLIEGHGLIPLRQLVDAQITQAPASILRVGHEVSTSLNLTPPQGLAMKSFVEEVDQSVSAFMAESNYNDLHTQFRGSANELKVFLNEFLKIFLSALIILALLVYFTLGSAKLATAVICAIPLSFAGGMLSLQLLNLFTPQSLDVITMMGLVVNNAILLVNQFQLSLRAGSSQLEAIHQATSLRIRPIMLTTITCIFGNLPLVLNPGSSAAIYRGLAAVITGGMLFSALFVLAFMSALLSLKWFQLKSTSTTQAGVPETPATAIA</sequence>
<dbReference type="GO" id="GO:0042910">
    <property type="term" value="F:xenobiotic transmembrane transporter activity"/>
    <property type="evidence" value="ECO:0007669"/>
    <property type="project" value="TreeGrafter"/>
</dbReference>
<feature type="transmembrane region" description="Helical" evidence="1">
    <location>
        <begin position="424"/>
        <end position="440"/>
    </location>
</feature>
<dbReference type="PANTHER" id="PTHR32063:SF24">
    <property type="entry name" value="CATION EFFLUX SYSTEM (ACRB_ACRD_ACRF FAMILY)"/>
    <property type="match status" value="1"/>
</dbReference>